<reference evidence="2 5" key="2">
    <citation type="submission" date="2021-01" db="EMBL/GenBank/DDBJ databases">
        <title>Whole genome shotgun sequence of Cellulomonas oligotrophica NBRC 109435.</title>
        <authorList>
            <person name="Komaki H."/>
            <person name="Tamura T."/>
        </authorList>
    </citation>
    <scope>NUCLEOTIDE SEQUENCE [LARGE SCALE GENOMIC DNA]</scope>
    <source>
        <strain evidence="2 5">NBRC 109435</strain>
    </source>
</reference>
<dbReference type="Proteomes" id="UP000577956">
    <property type="component" value="Unassembled WGS sequence"/>
</dbReference>
<evidence type="ECO:0000313" key="4">
    <source>
        <dbReference type="Proteomes" id="UP000577956"/>
    </source>
</evidence>
<dbReference type="Proteomes" id="UP000618382">
    <property type="component" value="Unassembled WGS sequence"/>
</dbReference>
<dbReference type="InterPro" id="IPR045393">
    <property type="entry name" value="DUF6518"/>
</dbReference>
<feature type="transmembrane region" description="Helical" evidence="1">
    <location>
        <begin position="151"/>
        <end position="172"/>
    </location>
</feature>
<dbReference type="Pfam" id="PF20128">
    <property type="entry name" value="DUF6518"/>
    <property type="match status" value="1"/>
</dbReference>
<feature type="transmembrane region" description="Helical" evidence="1">
    <location>
        <begin position="178"/>
        <end position="193"/>
    </location>
</feature>
<dbReference type="AlphaFoldDB" id="A0A7Y9JX48"/>
<feature type="transmembrane region" description="Helical" evidence="1">
    <location>
        <begin position="52"/>
        <end position="71"/>
    </location>
</feature>
<accession>A0A7Y9JX48</accession>
<keyword evidence="5" id="KW-1185">Reference proteome</keyword>
<feature type="transmembrane region" description="Helical" evidence="1">
    <location>
        <begin position="78"/>
        <end position="96"/>
    </location>
</feature>
<gene>
    <name evidence="3" type="ORF">BKA21_000826</name>
    <name evidence="2" type="ORF">Col01nite_24460</name>
</gene>
<sequence length="227" mass="22402">MTTPALRAPAAPPAAAPRRGTARTVAIAATAGLLAGAVTSFAQTVLPDPVAGLANAVTPWLVAPFLVGALGSARRWGAVLGVLACALQVVGYYATAAARGFGVNPGTVGFWLVCALVGGAVAGAAGWSWWRSGEPAAATGSGAVHGWERGLGAALLVAAWLAEALVSYGYVLGYVDDAVTFAVVGLLAAVLLARRGPQARAVLRWLAPALAAGCVGFAALHALGGAA</sequence>
<dbReference type="EMBL" id="BONN01000006">
    <property type="protein sequence ID" value="GIG33287.1"/>
    <property type="molecule type" value="Genomic_DNA"/>
</dbReference>
<evidence type="ECO:0000313" key="5">
    <source>
        <dbReference type="Proteomes" id="UP000618382"/>
    </source>
</evidence>
<comment type="caution">
    <text evidence="3">The sequence shown here is derived from an EMBL/GenBank/DDBJ whole genome shotgun (WGS) entry which is preliminary data.</text>
</comment>
<proteinExistence type="predicted"/>
<keyword evidence="1" id="KW-0472">Membrane</keyword>
<evidence type="ECO:0000313" key="2">
    <source>
        <dbReference type="EMBL" id="GIG33287.1"/>
    </source>
</evidence>
<feature type="transmembrane region" description="Helical" evidence="1">
    <location>
        <begin position="108"/>
        <end position="130"/>
    </location>
</feature>
<keyword evidence="1" id="KW-0812">Transmembrane</keyword>
<dbReference type="RefSeq" id="WP_140458505.1">
    <property type="nucleotide sequence ID" value="NZ_BAABFI010000005.1"/>
</dbReference>
<protein>
    <submittedName>
        <fullName evidence="3">Uncharacterized protein</fullName>
    </submittedName>
</protein>
<keyword evidence="1" id="KW-1133">Transmembrane helix</keyword>
<name>A0A7Y9JX48_9CELL</name>
<organism evidence="3 4">
    <name type="scientific">Cellulomonas oligotrophica</name>
    <dbReference type="NCBI Taxonomy" id="931536"/>
    <lineage>
        <taxon>Bacteria</taxon>
        <taxon>Bacillati</taxon>
        <taxon>Actinomycetota</taxon>
        <taxon>Actinomycetes</taxon>
        <taxon>Micrococcales</taxon>
        <taxon>Cellulomonadaceae</taxon>
        <taxon>Cellulomonas</taxon>
    </lineage>
</organism>
<dbReference type="EMBL" id="JACCBK010000001">
    <property type="protein sequence ID" value="NYD85277.1"/>
    <property type="molecule type" value="Genomic_DNA"/>
</dbReference>
<reference evidence="3 4" key="1">
    <citation type="submission" date="2020-07" db="EMBL/GenBank/DDBJ databases">
        <title>Sequencing the genomes of 1000 actinobacteria strains.</title>
        <authorList>
            <person name="Klenk H.-P."/>
        </authorList>
    </citation>
    <scope>NUCLEOTIDE SEQUENCE [LARGE SCALE GENOMIC DNA]</scope>
    <source>
        <strain evidence="3 4">DSM 24482</strain>
    </source>
</reference>
<evidence type="ECO:0000313" key="3">
    <source>
        <dbReference type="EMBL" id="NYD85277.1"/>
    </source>
</evidence>
<feature type="transmembrane region" description="Helical" evidence="1">
    <location>
        <begin position="205"/>
        <end position="224"/>
    </location>
</feature>
<evidence type="ECO:0000256" key="1">
    <source>
        <dbReference type="SAM" id="Phobius"/>
    </source>
</evidence>